<dbReference type="InterPro" id="IPR015867">
    <property type="entry name" value="N-reg_PII/ATP_PRibTrfase_C"/>
</dbReference>
<dbReference type="PANTHER" id="PTHR43080:SF26">
    <property type="entry name" value="REGULATORY PROTEIN"/>
    <property type="match status" value="1"/>
</dbReference>
<evidence type="ECO:0000313" key="6">
    <source>
        <dbReference type="Proteomes" id="UP000054010"/>
    </source>
</evidence>
<dbReference type="InterPro" id="IPR051257">
    <property type="entry name" value="Diverse_CBS-Domain"/>
</dbReference>
<dbReference type="SUPFAM" id="SSF54631">
    <property type="entry name" value="CBS-domain pair"/>
    <property type="match status" value="2"/>
</dbReference>
<dbReference type="SUPFAM" id="SSF54913">
    <property type="entry name" value="GlnB-like"/>
    <property type="match status" value="1"/>
</dbReference>
<evidence type="ECO:0000256" key="2">
    <source>
        <dbReference type="ARBA" id="ARBA00023122"/>
    </source>
</evidence>
<dbReference type="Gene3D" id="3.10.580.10">
    <property type="entry name" value="CBS-domain"/>
    <property type="match status" value="2"/>
</dbReference>
<dbReference type="EMBL" id="ADVR01000140">
    <property type="protein sequence ID" value="EFO78961.1"/>
    <property type="molecule type" value="Genomic_DNA"/>
</dbReference>
<evidence type="ECO:0000259" key="4">
    <source>
        <dbReference type="PROSITE" id="PS51371"/>
    </source>
</evidence>
<protein>
    <submittedName>
        <fullName evidence="5">CBS domain-containing protein</fullName>
    </submittedName>
</protein>
<dbReference type="CDD" id="cd02205">
    <property type="entry name" value="CBS_pair_SF"/>
    <property type="match status" value="2"/>
</dbReference>
<dbReference type="PANTHER" id="PTHR43080">
    <property type="entry name" value="CBS DOMAIN-CONTAINING PROTEIN CBSX3, MITOCHONDRIAL"/>
    <property type="match status" value="1"/>
</dbReference>
<dbReference type="Pfam" id="PF02641">
    <property type="entry name" value="DUF190"/>
    <property type="match status" value="1"/>
</dbReference>
<keyword evidence="2 3" id="KW-0129">CBS domain</keyword>
<dbReference type="InterPro" id="IPR011322">
    <property type="entry name" value="N-reg_PII-like_a/b"/>
</dbReference>
<dbReference type="InterPro" id="IPR046342">
    <property type="entry name" value="CBS_dom_sf"/>
</dbReference>
<dbReference type="STRING" id="765420.OSCT_3162"/>
<comment type="similarity">
    <text evidence="1">Belongs to the UPF0166 family.</text>
</comment>
<dbReference type="InterPro" id="IPR003793">
    <property type="entry name" value="UPF0166"/>
</dbReference>
<feature type="domain" description="CBS" evidence="4">
    <location>
        <begin position="208"/>
        <end position="264"/>
    </location>
</feature>
<dbReference type="PROSITE" id="PS51371">
    <property type="entry name" value="CBS"/>
    <property type="match status" value="3"/>
</dbReference>
<dbReference type="Pfam" id="PF00571">
    <property type="entry name" value="CBS"/>
    <property type="match status" value="3"/>
</dbReference>
<name>E1IIL1_9CHLR</name>
<organism evidence="5 6">
    <name type="scientific">Oscillochloris trichoides DG-6</name>
    <dbReference type="NCBI Taxonomy" id="765420"/>
    <lineage>
        <taxon>Bacteria</taxon>
        <taxon>Bacillati</taxon>
        <taxon>Chloroflexota</taxon>
        <taxon>Chloroflexia</taxon>
        <taxon>Chloroflexales</taxon>
        <taxon>Chloroflexineae</taxon>
        <taxon>Oscillochloridaceae</taxon>
        <taxon>Oscillochloris</taxon>
    </lineage>
</organism>
<accession>E1IIL1</accession>
<dbReference type="Proteomes" id="UP000054010">
    <property type="component" value="Unassembled WGS sequence"/>
</dbReference>
<dbReference type="InterPro" id="IPR000644">
    <property type="entry name" value="CBS_dom"/>
</dbReference>
<sequence>MPTPEIAQRVRIYLSQDDAWEGRPRYIAILDHLRTIGATGATVLQGLAGFGPGQRVRPGKIERPDQHQSVVVEWIDRRDRVARLLPLIDELLTQSLVTIEDVPIYRAVLRDSGPLKGDRTVGDVMRKPAPTAASEANVSTALALLIKHRLSALPISDEEGRLVGLLSEQELAWRLGLRLPLNLFGHLTPDERDTLVAPRINRPLREVMSAEPRSVSIFTSLPQALVTMVEWGYPHVPVVDREGKVVGIIGQEDVLRVVVEQEPPASSNVTAAEPPTTVAMVMQTLTPQLSLGQTLGLALEQLVAKPSRRILITDSAGTLRGTLDLGGVLPQLNTEVRAALMAALHTPQPGAFKLSPQQPIDAFVQPDPPTVRPEMPISQAAQRLLELGHESLPVVDSEQRLLGIIARGGLVRAILQQSE</sequence>
<dbReference type="HOGENOM" id="CLU_051799_0_0_0"/>
<evidence type="ECO:0000256" key="3">
    <source>
        <dbReference type="PROSITE-ProRule" id="PRU00703"/>
    </source>
</evidence>
<dbReference type="AlphaFoldDB" id="E1IIL1"/>
<dbReference type="Gene3D" id="3.30.70.120">
    <property type="match status" value="1"/>
</dbReference>
<gene>
    <name evidence="5" type="ORF">OSCT_3162</name>
</gene>
<feature type="domain" description="CBS" evidence="4">
    <location>
        <begin position="364"/>
        <end position="419"/>
    </location>
</feature>
<dbReference type="eggNOG" id="COG0517">
    <property type="taxonomic scope" value="Bacteria"/>
</dbReference>
<reference evidence="5 6" key="1">
    <citation type="journal article" date="2011" name="J. Bacteriol.">
        <title>Draft genome sequence of the anoxygenic filamentous phototrophic bacterium Oscillochloris trichoides subsp. DG-6.</title>
        <authorList>
            <person name="Kuznetsov B.B."/>
            <person name="Ivanovsky R.N."/>
            <person name="Keppen O.I."/>
            <person name="Sukhacheva M.V."/>
            <person name="Bumazhkin B.K."/>
            <person name="Patutina E.O."/>
            <person name="Beletsky A.V."/>
            <person name="Mardanov A.V."/>
            <person name="Baslerov R.V."/>
            <person name="Panteleeva A.N."/>
            <person name="Kolganova T.V."/>
            <person name="Ravin N.V."/>
            <person name="Skryabin K.G."/>
        </authorList>
    </citation>
    <scope>NUCLEOTIDE SEQUENCE [LARGE SCALE GENOMIC DNA]</scope>
    <source>
        <strain evidence="5 6">DG-6</strain>
    </source>
</reference>
<feature type="domain" description="CBS" evidence="4">
    <location>
        <begin position="125"/>
        <end position="181"/>
    </location>
</feature>
<dbReference type="eggNOG" id="COG1993">
    <property type="taxonomic scope" value="Bacteria"/>
</dbReference>
<comment type="caution">
    <text evidence="5">The sequence shown here is derived from an EMBL/GenBank/DDBJ whole genome shotgun (WGS) entry which is preliminary data.</text>
</comment>
<evidence type="ECO:0000256" key="1">
    <source>
        <dbReference type="ARBA" id="ARBA00010554"/>
    </source>
</evidence>
<dbReference type="SMART" id="SM00116">
    <property type="entry name" value="CBS"/>
    <property type="match status" value="3"/>
</dbReference>
<proteinExistence type="inferred from homology"/>
<evidence type="ECO:0000313" key="5">
    <source>
        <dbReference type="EMBL" id="EFO78961.1"/>
    </source>
</evidence>
<keyword evidence="6" id="KW-1185">Reference proteome</keyword>
<dbReference type="OrthoDB" id="5295185at2"/>